<dbReference type="OrthoDB" id="6858273at2"/>
<reference evidence="1 2" key="1">
    <citation type="submission" date="2013-02" db="EMBL/GenBank/DDBJ databases">
        <title>The Genome Sequence of Acinetobacter venetianus CIP 110063.</title>
        <authorList>
            <consortium name="The Broad Institute Genome Sequencing Platform"/>
            <consortium name="The Broad Institute Genome Sequencing Center for Infectious Disease"/>
            <person name="Cerqueira G."/>
            <person name="Feldgarden M."/>
            <person name="Courvalin P."/>
            <person name="Perichon B."/>
            <person name="Grillot-Courvalin C."/>
            <person name="Clermont D."/>
            <person name="Rocha E."/>
            <person name="Yoon E.-J."/>
            <person name="Nemec A."/>
            <person name="Walker B."/>
            <person name="Young S.K."/>
            <person name="Zeng Q."/>
            <person name="Gargeya S."/>
            <person name="Fitzgerald M."/>
            <person name="Haas B."/>
            <person name="Abouelleil A."/>
            <person name="Alvarado L."/>
            <person name="Arachchi H.M."/>
            <person name="Berlin A.M."/>
            <person name="Chapman S.B."/>
            <person name="Dewar J."/>
            <person name="Goldberg J."/>
            <person name="Griggs A."/>
            <person name="Gujja S."/>
            <person name="Hansen M."/>
            <person name="Howarth C."/>
            <person name="Imamovic A."/>
            <person name="Larimer J."/>
            <person name="McCowan C."/>
            <person name="Murphy C."/>
            <person name="Neiman D."/>
            <person name="Pearson M."/>
            <person name="Priest M."/>
            <person name="Roberts A."/>
            <person name="Saif S."/>
            <person name="Shea T."/>
            <person name="Sisk P."/>
            <person name="Sykes S."/>
            <person name="Wortman J."/>
            <person name="Nusbaum C."/>
            <person name="Birren B."/>
        </authorList>
    </citation>
    <scope>NUCLEOTIDE SEQUENCE [LARGE SCALE GENOMIC DNA]</scope>
    <source>
        <strain evidence="2">ATCC 31012 / DSM 23050 / BCRC 14357 / CCUG 45561 / CIP 110063 / KCTC 2702 / LMG 19082 / RAG-1</strain>
    </source>
</reference>
<evidence type="ECO:0000313" key="1">
    <source>
        <dbReference type="EMBL" id="ENV36849.1"/>
    </source>
</evidence>
<comment type="caution">
    <text evidence="1">The sequence shown here is derived from an EMBL/GenBank/DDBJ whole genome shotgun (WGS) entry which is preliminary data.</text>
</comment>
<dbReference type="HOGENOM" id="CLU_065802_0_0_6"/>
<keyword evidence="2" id="KW-1185">Reference proteome</keyword>
<dbReference type="RefSeq" id="WP_004879019.1">
    <property type="nucleotide sequence ID" value="NZ_AKIQ01000062.1"/>
</dbReference>
<protein>
    <recommendedName>
        <fullName evidence="3">ATP-binding protein</fullName>
    </recommendedName>
</protein>
<dbReference type="InterPro" id="IPR036890">
    <property type="entry name" value="HATPase_C_sf"/>
</dbReference>
<name>N8ZSU8_ACIVR</name>
<dbReference type="Gene3D" id="3.30.565.10">
    <property type="entry name" value="Histidine kinase-like ATPase, C-terminal domain"/>
    <property type="match status" value="1"/>
</dbReference>
<proteinExistence type="predicted"/>
<organism evidence="1 2">
    <name type="scientific">Acinetobacter venetianus (strain ATCC 31012 / DSM 23050 / BCRC 14357 / CCUG 45561 / CIP 110063 / KCTC 2702 / LMG 19082 / RAG-1)</name>
    <dbReference type="NCBI Taxonomy" id="1191460"/>
    <lineage>
        <taxon>Bacteria</taxon>
        <taxon>Pseudomonadati</taxon>
        <taxon>Pseudomonadota</taxon>
        <taxon>Gammaproteobacteria</taxon>
        <taxon>Moraxellales</taxon>
        <taxon>Moraxellaceae</taxon>
        <taxon>Acinetobacter</taxon>
    </lineage>
</organism>
<sequence>MRKLTDKWFIKQKISIKREEKCKERRKNTDDPFNKSKGIVFPDILSLRDKKSRSVLVNSVNKIRKIHTSSSEEKLYIDFNKVTTLYAPATIYFSHVLEQFPKVNILSRASKSSVVRSMLTRLELNKKLGLQPCYSNHDMVNWYTFRGTDLTFGKDYDEIERILEENLSEENFLIVNDAISEAVSNVLNHAYEKHQRHLGWKVSLKVTDDFLSLVITDLGKSIPTTVPEKIDDQIINRLSNIFDFSNILGIDDAQLIDIGSQFRRSSTNQKHRGKGFGDMLEVCKKVKESILIVYSRRGVWTSDGQDYKKMTNYNNKIDGTIIFWKLPLNSPTDVEVGDGL</sequence>
<dbReference type="GeneID" id="58194533"/>
<dbReference type="EMBL" id="APPO01000013">
    <property type="protein sequence ID" value="ENV36849.1"/>
    <property type="molecule type" value="Genomic_DNA"/>
</dbReference>
<accession>N8ZSU8</accession>
<dbReference type="Proteomes" id="UP000018445">
    <property type="component" value="Unassembled WGS sequence"/>
</dbReference>
<dbReference type="eggNOG" id="ENOG5030JHW">
    <property type="taxonomic scope" value="Bacteria"/>
</dbReference>
<evidence type="ECO:0008006" key="3">
    <source>
        <dbReference type="Google" id="ProtNLM"/>
    </source>
</evidence>
<dbReference type="PATRIC" id="fig|1191460.12.peg.1641"/>
<gene>
    <name evidence="1" type="ORF">F959_01656</name>
</gene>
<dbReference type="AlphaFoldDB" id="N8ZSU8"/>
<evidence type="ECO:0000313" key="2">
    <source>
        <dbReference type="Proteomes" id="UP000018445"/>
    </source>
</evidence>